<dbReference type="PROSITE" id="PS51272">
    <property type="entry name" value="SLH"/>
    <property type="match status" value="2"/>
</dbReference>
<dbReference type="PANTHER" id="PTHR43308">
    <property type="entry name" value="OUTER MEMBRANE PROTEIN ALPHA-RELATED"/>
    <property type="match status" value="1"/>
</dbReference>
<dbReference type="PROSITE" id="PS51170">
    <property type="entry name" value="CW"/>
    <property type="match status" value="4"/>
</dbReference>
<evidence type="ECO:0000259" key="5">
    <source>
        <dbReference type="PROSITE" id="PS51272"/>
    </source>
</evidence>
<dbReference type="InterPro" id="IPR011658">
    <property type="entry name" value="PA14_dom"/>
</dbReference>
<proteinExistence type="predicted"/>
<evidence type="ECO:0000256" key="2">
    <source>
        <dbReference type="ARBA" id="ARBA00022737"/>
    </source>
</evidence>
<dbReference type="Pfam" id="PF19127">
    <property type="entry name" value="Choline_bind_3"/>
    <property type="match status" value="1"/>
</dbReference>
<gene>
    <name evidence="7" type="primary">toxB_1</name>
    <name evidence="7" type="ORF">BACERE00185_00955</name>
</gene>
<dbReference type="RefSeq" id="WP_088027728.1">
    <property type="nucleotide sequence ID" value="NZ_FWZD01000033.1"/>
</dbReference>
<evidence type="ECO:0000256" key="4">
    <source>
        <dbReference type="SAM" id="SignalP"/>
    </source>
</evidence>
<evidence type="ECO:0000259" key="6">
    <source>
        <dbReference type="PROSITE" id="PS51820"/>
    </source>
</evidence>
<feature type="signal peptide" evidence="4">
    <location>
        <begin position="1"/>
        <end position="27"/>
    </location>
</feature>
<feature type="domain" description="SLH" evidence="5">
    <location>
        <begin position="962"/>
        <end position="1025"/>
    </location>
</feature>
<dbReference type="Gene3D" id="3.90.182.10">
    <property type="entry name" value="Toxin - Anthrax Protective Antigen,domain 1"/>
    <property type="match status" value="1"/>
</dbReference>
<dbReference type="AlphaFoldDB" id="A0A1Y5Z2W4"/>
<dbReference type="InterPro" id="IPR037524">
    <property type="entry name" value="PA14/GLEYA"/>
</dbReference>
<keyword evidence="1 4" id="KW-0732">Signal</keyword>
<feature type="domain" description="PA14" evidence="6">
    <location>
        <begin position="471"/>
        <end position="628"/>
    </location>
</feature>
<dbReference type="Pfam" id="PF07691">
    <property type="entry name" value="PA14"/>
    <property type="match status" value="1"/>
</dbReference>
<dbReference type="PROSITE" id="PS51820">
    <property type="entry name" value="PA14"/>
    <property type="match status" value="2"/>
</dbReference>
<keyword evidence="2" id="KW-0677">Repeat</keyword>
<evidence type="ECO:0000313" key="8">
    <source>
        <dbReference type="Proteomes" id="UP000194439"/>
    </source>
</evidence>
<dbReference type="InterPro" id="IPR051465">
    <property type="entry name" value="Cell_Envelope_Struct_Comp"/>
</dbReference>
<feature type="repeat" description="Cell wall-binding" evidence="3">
    <location>
        <begin position="806"/>
        <end position="825"/>
    </location>
</feature>
<evidence type="ECO:0000256" key="3">
    <source>
        <dbReference type="PROSITE-ProRule" id="PRU00591"/>
    </source>
</evidence>
<feature type="domain" description="PA14" evidence="6">
    <location>
        <begin position="623"/>
        <end position="774"/>
    </location>
</feature>
<organism evidence="7 8">
    <name type="scientific">Bacillus mobilis</name>
    <dbReference type="NCBI Taxonomy" id="2026190"/>
    <lineage>
        <taxon>Bacteria</taxon>
        <taxon>Bacillati</taxon>
        <taxon>Bacillota</taxon>
        <taxon>Bacilli</taxon>
        <taxon>Bacillales</taxon>
        <taxon>Bacillaceae</taxon>
        <taxon>Bacillus</taxon>
        <taxon>Bacillus cereus group</taxon>
    </lineage>
</organism>
<protein>
    <submittedName>
        <fullName evidence="7">Toxin B</fullName>
    </submittedName>
</protein>
<dbReference type="InterPro" id="IPR039564">
    <property type="entry name" value="Peptidase_C39-like"/>
</dbReference>
<evidence type="ECO:0000256" key="1">
    <source>
        <dbReference type="ARBA" id="ARBA00022729"/>
    </source>
</evidence>
<dbReference type="InterPro" id="IPR018337">
    <property type="entry name" value="Cell_wall/Cho-bd_repeat"/>
</dbReference>
<accession>A0A1Y5Z2W4</accession>
<sequence length="1026" mass="117033">MKKSLFFPIIFLLTFCISLQFTGNSKAEVLSRSDVVTKEEAHQKAYSYIKGISKQIYPTWKDSQVDEGHTLYDLDGNVTGYAFQIEKNNEEHGYIIVNGKKDGNSIIESSRQGASPYKNVGKGVAIYKGPLQHLKKENDKIIDLHTNQNVDIKKEKLEEKKQQEVVQNYSLSAPKVESFSEQPGIQSKFIKDVPDYQWYRGCTPTVAANLVAYWSQYYNNLLSDNETTHQLIDNLGDVMGTDRTKGETPQSKMAPGIQQYWKTRGYDVETQYDINPTFEKYKKEIDSDRPILVNIINDPTFGNHTVIGVGYMDFNLPELNETYRDITVHDAWWNTPVDVTIDFNAVVKDKDSSYIMVNPSKIDRKLFNFKKKMEQIHYNWENDGPLKNITDNFTASFDQTPNFLYSNPYFIQTLADDGVRVDVNGKRVIDRWAGSTGQIDRAIIRNGEEIKSIKTEYHENTGRAAIFSNVVQFGEWIAYYYPNKNLEGFPIDSKTKMGTPISKNAILEENFGIGSPTEKVPSNNFSARYTTIQHMQAGEYIIRGVANDGLRILIDGKVVIDRWTPSSYKEEARKITINDGTGNSVLGNSTEKDVHLIEVQYFDVSQESKLQLDIKQVKGINEFLDAPWMAEYYNGVDLKGDAVIVGGQDSLFRGQDSLLEKIDFNWGNVSPHPTIQANKFSARFKLYKTNLGLWNTYLFEVKAKGKVRVYNYDKLIIDLWNSNDGNLHSVEVPINASMNLTVEYQKNENNANLHFNVKKVSKERYPNSWIQQDGKWYYYDKEGHIVKGLQTINEYKYYFNENGIMLTGLQSINGKTYYFNENGTMVTGWKEVDNKWYYFNENGIKVPNVFLDVPESHWAYEQISYMAGNKIMNGYGNGYFGANDNLTREQLAAILYKSLSLPDTSDNPFTDINDSPFKKEILSLTKSGIFSVSGEKKFNPKNTATRAEIAVVLTRAFNLKIKANYEFNDMKGHWANEYVKALYSNGIASGTGNKNFNPGANVSRAEMAVFLYRAINLDPNFVPPAI</sequence>
<dbReference type="Pfam" id="PF01473">
    <property type="entry name" value="Choline_bind_1"/>
    <property type="match status" value="2"/>
</dbReference>
<feature type="chain" id="PRO_5012193150" evidence="4">
    <location>
        <begin position="28"/>
        <end position="1026"/>
    </location>
</feature>
<dbReference type="InterPro" id="IPR001119">
    <property type="entry name" value="SLH_dom"/>
</dbReference>
<dbReference type="PANTHER" id="PTHR43308:SF1">
    <property type="entry name" value="OUTER MEMBRANE PROTEIN ALPHA"/>
    <property type="match status" value="1"/>
</dbReference>
<dbReference type="Proteomes" id="UP000194439">
    <property type="component" value="Unassembled WGS sequence"/>
</dbReference>
<dbReference type="Pfam" id="PF13529">
    <property type="entry name" value="Peptidase_C39_2"/>
    <property type="match status" value="1"/>
</dbReference>
<dbReference type="EMBL" id="FWZD01000033">
    <property type="protein sequence ID" value="SMD77790.1"/>
    <property type="molecule type" value="Genomic_DNA"/>
</dbReference>
<dbReference type="Pfam" id="PF00395">
    <property type="entry name" value="SLH"/>
    <property type="match status" value="3"/>
</dbReference>
<reference evidence="8" key="1">
    <citation type="submission" date="2017-04" db="EMBL/GenBank/DDBJ databases">
        <authorList>
            <person name="Criscuolo A."/>
        </authorList>
    </citation>
    <scope>NUCLEOTIDE SEQUENCE [LARGE SCALE GENOMIC DNA]</scope>
</reference>
<feature type="repeat" description="Cell wall-binding" evidence="3">
    <location>
        <begin position="826"/>
        <end position="845"/>
    </location>
</feature>
<feature type="repeat" description="Cell wall-binding" evidence="3">
    <location>
        <begin position="766"/>
        <end position="785"/>
    </location>
</feature>
<dbReference type="SUPFAM" id="SSF56988">
    <property type="entry name" value="Anthrax protective antigen"/>
    <property type="match status" value="2"/>
</dbReference>
<feature type="repeat" description="Cell wall-binding" evidence="3">
    <location>
        <begin position="786"/>
        <end position="805"/>
    </location>
</feature>
<evidence type="ECO:0000313" key="7">
    <source>
        <dbReference type="EMBL" id="SMD77790.1"/>
    </source>
</evidence>
<dbReference type="Gene3D" id="2.10.270.10">
    <property type="entry name" value="Cholin Binding"/>
    <property type="match status" value="2"/>
</dbReference>
<dbReference type="SUPFAM" id="SSF69360">
    <property type="entry name" value="Cell wall binding repeat"/>
    <property type="match status" value="1"/>
</dbReference>
<feature type="domain" description="SLH" evidence="5">
    <location>
        <begin position="846"/>
        <end position="909"/>
    </location>
</feature>
<name>A0A1Y5Z2W4_9BACI</name>